<dbReference type="Proteomes" id="UP001604277">
    <property type="component" value="Unassembled WGS sequence"/>
</dbReference>
<dbReference type="Gene3D" id="3.40.33.10">
    <property type="entry name" value="CAP"/>
    <property type="match status" value="1"/>
</dbReference>
<reference evidence="3" key="1">
    <citation type="submission" date="2024-07" db="EMBL/GenBank/DDBJ databases">
        <title>Two chromosome-level genome assemblies of Korean endemic species Abeliophyllum distichum and Forsythia ovata (Oleaceae).</title>
        <authorList>
            <person name="Jang H."/>
        </authorList>
    </citation>
    <scope>NUCLEOTIDE SEQUENCE [LARGE SCALE GENOMIC DNA]</scope>
</reference>
<evidence type="ECO:0000313" key="2">
    <source>
        <dbReference type="EMBL" id="KAL2514067.1"/>
    </source>
</evidence>
<feature type="signal peptide" evidence="1">
    <location>
        <begin position="1"/>
        <end position="20"/>
    </location>
</feature>
<dbReference type="EMBL" id="JBFOLJ010000008">
    <property type="protein sequence ID" value="KAL2514067.1"/>
    <property type="molecule type" value="Genomic_DNA"/>
</dbReference>
<feature type="chain" id="PRO_5044815132" evidence="1">
    <location>
        <begin position="21"/>
        <end position="317"/>
    </location>
</feature>
<name>A0ABD1TMW4_9LAMI</name>
<organism evidence="2 3">
    <name type="scientific">Forsythia ovata</name>
    <dbReference type="NCBI Taxonomy" id="205694"/>
    <lineage>
        <taxon>Eukaryota</taxon>
        <taxon>Viridiplantae</taxon>
        <taxon>Streptophyta</taxon>
        <taxon>Embryophyta</taxon>
        <taxon>Tracheophyta</taxon>
        <taxon>Spermatophyta</taxon>
        <taxon>Magnoliopsida</taxon>
        <taxon>eudicotyledons</taxon>
        <taxon>Gunneridae</taxon>
        <taxon>Pentapetalae</taxon>
        <taxon>asterids</taxon>
        <taxon>lamiids</taxon>
        <taxon>Lamiales</taxon>
        <taxon>Oleaceae</taxon>
        <taxon>Forsythieae</taxon>
        <taxon>Forsythia</taxon>
    </lineage>
</organism>
<dbReference type="PANTHER" id="PTHR34537">
    <property type="entry name" value="OS08G0459300 PROTEIN"/>
    <property type="match status" value="1"/>
</dbReference>
<dbReference type="PANTHER" id="PTHR34537:SF2">
    <property type="entry name" value="FERREDOXIN-LIKE PROTEIN"/>
    <property type="match status" value="1"/>
</dbReference>
<keyword evidence="3" id="KW-1185">Reference proteome</keyword>
<keyword evidence="1" id="KW-0732">Signal</keyword>
<comment type="caution">
    <text evidence="2">The sequence shown here is derived from an EMBL/GenBank/DDBJ whole genome shotgun (WGS) entry which is preliminary data.</text>
</comment>
<gene>
    <name evidence="2" type="ORF">Fot_28038</name>
</gene>
<protein>
    <submittedName>
        <fullName evidence="2">Uncharacterized protein</fullName>
    </submittedName>
</protein>
<evidence type="ECO:0000256" key="1">
    <source>
        <dbReference type="SAM" id="SignalP"/>
    </source>
</evidence>
<dbReference type="AlphaFoldDB" id="A0ABD1TMW4"/>
<dbReference type="InterPro" id="IPR035940">
    <property type="entry name" value="CAP_sf"/>
</dbReference>
<sequence>MVVKKLSCFQWIPLSTLVLAALVCSKNHGNAANDLVEIINKNRTDNKLPRLSNSRGLGCIALQYAEECKGNCTGNNTIHCQPPEDDFTEIFAPNCGVELPTFGTISGYVLGCQKKYLEPAEAFSHVLVQGKKTMTLLRNRTHTEVGVGIIGSHKHKGPYIWCVLFSNSQTNTTFVLEDLGKGIDQKSGCYSGSSIPCSKGQKTTALENVREWCGSVREVREKKGARHGRLPLALQELRFIGNRAKSKEIFDSSIFLITLEKKRVLNFGEYFSMIMVVQPIRKSPDVIDASPTSGNSSRFSKEDFVVDTNSIHTELVT</sequence>
<evidence type="ECO:0000313" key="3">
    <source>
        <dbReference type="Proteomes" id="UP001604277"/>
    </source>
</evidence>
<accession>A0ABD1TMW4</accession>
<proteinExistence type="predicted"/>